<name>A0A9X3WUL4_9BACI</name>
<evidence type="ECO:0000256" key="3">
    <source>
        <dbReference type="ARBA" id="ARBA00022618"/>
    </source>
</evidence>
<dbReference type="InterPro" id="IPR026580">
    <property type="entry name" value="DivIB"/>
</dbReference>
<evidence type="ECO:0000259" key="9">
    <source>
        <dbReference type="PROSITE" id="PS51779"/>
    </source>
</evidence>
<keyword evidence="2 8" id="KW-1003">Cell membrane</keyword>
<dbReference type="PROSITE" id="PS51779">
    <property type="entry name" value="POTRA"/>
    <property type="match status" value="1"/>
</dbReference>
<dbReference type="HAMAP" id="MF_00912">
    <property type="entry name" value="DivIB"/>
    <property type="match status" value="1"/>
</dbReference>
<dbReference type="GO" id="GO:0005886">
    <property type="term" value="C:plasma membrane"/>
    <property type="evidence" value="ECO:0007669"/>
    <property type="project" value="UniProtKB-SubCell"/>
</dbReference>
<comment type="subcellular location">
    <subcellularLocation>
        <location evidence="8">Cell membrane</location>
        <topology evidence="8">Single-pass type II membrane protein</topology>
    </subcellularLocation>
    <subcellularLocation>
        <location evidence="1">Membrane</location>
    </subcellularLocation>
    <text evidence="8">Localizes to the division septum.</text>
</comment>
<keyword evidence="4 8" id="KW-0812">Transmembrane</keyword>
<accession>A0A9X3WUL4</accession>
<dbReference type="Gene3D" id="3.10.20.310">
    <property type="entry name" value="membrane protein fhac"/>
    <property type="match status" value="1"/>
</dbReference>
<dbReference type="InterPro" id="IPR050487">
    <property type="entry name" value="FtsQ_DivIB"/>
</dbReference>
<dbReference type="InterPro" id="IPR013685">
    <property type="entry name" value="POTRA_FtsQ_type"/>
</dbReference>
<dbReference type="GO" id="GO:0043093">
    <property type="term" value="P:FtsZ-dependent cytokinesis"/>
    <property type="evidence" value="ECO:0007669"/>
    <property type="project" value="UniProtKB-UniRule"/>
</dbReference>
<evidence type="ECO:0000256" key="8">
    <source>
        <dbReference type="HAMAP-Rule" id="MF_00912"/>
    </source>
</evidence>
<dbReference type="Pfam" id="PF08478">
    <property type="entry name" value="POTRA_1"/>
    <property type="match status" value="1"/>
</dbReference>
<keyword evidence="11" id="KW-1185">Reference proteome</keyword>
<dbReference type="GO" id="GO:0032153">
    <property type="term" value="C:cell division site"/>
    <property type="evidence" value="ECO:0007669"/>
    <property type="project" value="UniProtKB-UniRule"/>
</dbReference>
<proteinExistence type="inferred from homology"/>
<dbReference type="Pfam" id="PF03799">
    <property type="entry name" value="FtsQ_DivIB_C"/>
    <property type="match status" value="1"/>
</dbReference>
<protein>
    <recommendedName>
        <fullName evidence="8">Cell division protein DivIB</fullName>
    </recommendedName>
</protein>
<keyword evidence="7 8" id="KW-0131">Cell cycle</keyword>
<dbReference type="InterPro" id="IPR005548">
    <property type="entry name" value="Cell_div_FtsQ/DivIB_C"/>
</dbReference>
<dbReference type="AlphaFoldDB" id="A0A9X3WUL4"/>
<dbReference type="InterPro" id="IPR034746">
    <property type="entry name" value="POTRA"/>
</dbReference>
<comment type="caution">
    <text evidence="10">The sequence shown here is derived from an EMBL/GenBank/DDBJ whole genome shotgun (WGS) entry which is preliminary data.</text>
</comment>
<keyword evidence="5 8" id="KW-1133">Transmembrane helix</keyword>
<keyword evidence="6 8" id="KW-0472">Membrane</keyword>
<comment type="function">
    <text evidence="8">Cell division protein that may be involved in stabilizing or promoting the assembly of the division complex.</text>
</comment>
<evidence type="ECO:0000256" key="6">
    <source>
        <dbReference type="ARBA" id="ARBA00023136"/>
    </source>
</evidence>
<evidence type="ECO:0000313" key="10">
    <source>
        <dbReference type="EMBL" id="MDC3423689.1"/>
    </source>
</evidence>
<dbReference type="Gene3D" id="3.40.50.10960">
    <property type="match status" value="1"/>
</dbReference>
<evidence type="ECO:0000256" key="5">
    <source>
        <dbReference type="ARBA" id="ARBA00022989"/>
    </source>
</evidence>
<evidence type="ECO:0000256" key="4">
    <source>
        <dbReference type="ARBA" id="ARBA00022692"/>
    </source>
</evidence>
<evidence type="ECO:0000256" key="7">
    <source>
        <dbReference type="ARBA" id="ARBA00023306"/>
    </source>
</evidence>
<evidence type="ECO:0000256" key="2">
    <source>
        <dbReference type="ARBA" id="ARBA00022475"/>
    </source>
</evidence>
<organism evidence="10 11">
    <name type="scientific">Terrihalobacillus insolitus</name>
    <dbReference type="NCBI Taxonomy" id="2950438"/>
    <lineage>
        <taxon>Bacteria</taxon>
        <taxon>Bacillati</taxon>
        <taxon>Bacillota</taxon>
        <taxon>Bacilli</taxon>
        <taxon>Bacillales</taxon>
        <taxon>Bacillaceae</taxon>
        <taxon>Terrihalobacillus</taxon>
    </lineage>
</organism>
<gene>
    <name evidence="8" type="primary">divIB</name>
    <name evidence="10" type="ORF">NC797_04100</name>
</gene>
<feature type="transmembrane region" description="Helical" evidence="8">
    <location>
        <begin position="28"/>
        <end position="45"/>
    </location>
</feature>
<dbReference type="Proteomes" id="UP001145050">
    <property type="component" value="Unassembled WGS sequence"/>
</dbReference>
<sequence length="269" mass="30690">MNKKKVVSIEDRIPKLKQARKKKANRRLIFYLSVFFVLISIIIYLQSSLSDVRYVAVSGNAFLEEQYIKEQSGLSKKDNFWSVDKNKVETSIKNNPLIKSVQVSKKFPSTIRIEVEEYDRVAYVKVNGSWSPILETGKVLDKQQGEPSLGDAPLLSGFTKEIYLKEMTNELNALSDRVVDLISEIEWQPQKDNPYRIILYMNDGFLVEASIRNFSKRMQLYPSIASQIDASKKGSGVIHIGVGAYFQEFSANSDEEMPKTKENENEVEG</sequence>
<dbReference type="PANTHER" id="PTHR37820">
    <property type="entry name" value="CELL DIVISION PROTEIN DIVIB"/>
    <property type="match status" value="1"/>
</dbReference>
<dbReference type="RefSeq" id="WP_272435435.1">
    <property type="nucleotide sequence ID" value="NZ_JAMQKB010000002.1"/>
</dbReference>
<evidence type="ECO:0000256" key="1">
    <source>
        <dbReference type="ARBA" id="ARBA00004370"/>
    </source>
</evidence>
<evidence type="ECO:0000313" key="11">
    <source>
        <dbReference type="Proteomes" id="UP001145050"/>
    </source>
</evidence>
<comment type="similarity">
    <text evidence="8">Belongs to the FtsQ/DivIB family. DivIB subfamily.</text>
</comment>
<feature type="domain" description="POTRA" evidence="9">
    <location>
        <begin position="50"/>
        <end position="118"/>
    </location>
</feature>
<keyword evidence="3 8" id="KW-0132">Cell division</keyword>
<reference evidence="10" key="1">
    <citation type="submission" date="2022-06" db="EMBL/GenBank/DDBJ databases">
        <title>Aquibacillus sp. a new bacterium isolated from soil saline samples.</title>
        <authorList>
            <person name="Galisteo C."/>
            <person name="De La Haba R."/>
            <person name="Sanchez-Porro C."/>
            <person name="Ventosa A."/>
        </authorList>
    </citation>
    <scope>NUCLEOTIDE SEQUENCE</scope>
    <source>
        <strain evidence="10">3ASR75-11</strain>
    </source>
</reference>
<dbReference type="EMBL" id="JAMQKB010000002">
    <property type="protein sequence ID" value="MDC3423689.1"/>
    <property type="molecule type" value="Genomic_DNA"/>
</dbReference>
<dbReference type="PANTHER" id="PTHR37820:SF1">
    <property type="entry name" value="CELL DIVISION PROTEIN FTSQ"/>
    <property type="match status" value="1"/>
</dbReference>